<reference evidence="7" key="1">
    <citation type="submission" date="2023-07" db="EMBL/GenBank/DDBJ databases">
        <title>draft genome sequence of fig (Ficus carica).</title>
        <authorList>
            <person name="Takahashi T."/>
            <person name="Nishimura K."/>
        </authorList>
    </citation>
    <scope>NUCLEOTIDE SEQUENCE</scope>
</reference>
<evidence type="ECO:0000313" key="8">
    <source>
        <dbReference type="Proteomes" id="UP001187192"/>
    </source>
</evidence>
<evidence type="ECO:0000256" key="2">
    <source>
        <dbReference type="ARBA" id="ARBA00006330"/>
    </source>
</evidence>
<keyword evidence="8" id="KW-1185">Reference proteome</keyword>
<accession>A0AA88DYF6</accession>
<dbReference type="FunFam" id="3.40.50.2000:FF:000046">
    <property type="entry name" value="alpha,alpha-trehalose-phosphate synthase [UDP-forming] 1"/>
    <property type="match status" value="1"/>
</dbReference>
<gene>
    <name evidence="7" type="ORF">TIFTF001_033045</name>
</gene>
<dbReference type="GO" id="GO:0003825">
    <property type="term" value="F:alpha,alpha-trehalose-phosphate synthase (UDP-forming) activity"/>
    <property type="evidence" value="ECO:0007669"/>
    <property type="project" value="UniProtKB-EC"/>
</dbReference>
<evidence type="ECO:0000256" key="4">
    <source>
        <dbReference type="ARBA" id="ARBA00022676"/>
    </source>
</evidence>
<dbReference type="AlphaFoldDB" id="A0AA88DYF6"/>
<dbReference type="EC" id="2.4.1.15" evidence="3"/>
<dbReference type="InterPro" id="IPR012766">
    <property type="entry name" value="Trehalose_OtsA"/>
</dbReference>
<dbReference type="GO" id="GO:0005992">
    <property type="term" value="P:trehalose biosynthetic process"/>
    <property type="evidence" value="ECO:0007669"/>
    <property type="project" value="InterPro"/>
</dbReference>
<feature type="compositionally biased region" description="Basic and acidic residues" evidence="6">
    <location>
        <begin position="816"/>
        <end position="828"/>
    </location>
</feature>
<dbReference type="FunFam" id="3.40.50.1000:FF:000100">
    <property type="entry name" value="Alpha,alpha-trehalose-phosphate synthase"/>
    <property type="match status" value="1"/>
</dbReference>
<dbReference type="PANTHER" id="PTHR10788">
    <property type="entry name" value="TREHALOSE-6-PHOSPHATE SYNTHASE"/>
    <property type="match status" value="1"/>
</dbReference>
<comment type="similarity">
    <text evidence="1">In the N-terminal section; belongs to the glycosyltransferase 20 family.</text>
</comment>
<organism evidence="7 8">
    <name type="scientific">Ficus carica</name>
    <name type="common">Common fig</name>
    <dbReference type="NCBI Taxonomy" id="3494"/>
    <lineage>
        <taxon>Eukaryota</taxon>
        <taxon>Viridiplantae</taxon>
        <taxon>Streptophyta</taxon>
        <taxon>Embryophyta</taxon>
        <taxon>Tracheophyta</taxon>
        <taxon>Spermatophyta</taxon>
        <taxon>Magnoliopsida</taxon>
        <taxon>eudicotyledons</taxon>
        <taxon>Gunneridae</taxon>
        <taxon>Pentapetalae</taxon>
        <taxon>rosids</taxon>
        <taxon>fabids</taxon>
        <taxon>Rosales</taxon>
        <taxon>Moraceae</taxon>
        <taxon>Ficeae</taxon>
        <taxon>Ficus</taxon>
    </lineage>
</organism>
<dbReference type="GO" id="GO:0004805">
    <property type="term" value="F:trehalose-phosphatase activity"/>
    <property type="evidence" value="ECO:0007669"/>
    <property type="project" value="TreeGrafter"/>
</dbReference>
<dbReference type="EMBL" id="BTGU01000164">
    <property type="protein sequence ID" value="GMN63973.1"/>
    <property type="molecule type" value="Genomic_DNA"/>
</dbReference>
<dbReference type="CDD" id="cd01627">
    <property type="entry name" value="HAD_TPP"/>
    <property type="match status" value="1"/>
</dbReference>
<evidence type="ECO:0000313" key="7">
    <source>
        <dbReference type="EMBL" id="GMN63973.1"/>
    </source>
</evidence>
<name>A0AA88DYF6_FICCA</name>
<evidence type="ECO:0000256" key="6">
    <source>
        <dbReference type="SAM" id="MobiDB-lite"/>
    </source>
</evidence>
<dbReference type="InterPro" id="IPR001830">
    <property type="entry name" value="Glyco_trans_20"/>
</dbReference>
<dbReference type="SUPFAM" id="SSF56784">
    <property type="entry name" value="HAD-like"/>
    <property type="match status" value="1"/>
</dbReference>
<protein>
    <recommendedName>
        <fullName evidence="3">alpha,alpha-trehalose-phosphate synthase (UDP-forming)</fullName>
        <ecNumber evidence="3">2.4.1.15</ecNumber>
    </recommendedName>
</protein>
<dbReference type="InterPro" id="IPR003337">
    <property type="entry name" value="Trehalose_PPase"/>
</dbReference>
<dbReference type="Proteomes" id="UP001187192">
    <property type="component" value="Unassembled WGS sequence"/>
</dbReference>
<dbReference type="Gene3D" id="3.40.50.2000">
    <property type="entry name" value="Glycogen Phosphorylase B"/>
    <property type="match status" value="2"/>
</dbReference>
<keyword evidence="5" id="KW-0808">Transferase</keyword>
<dbReference type="NCBIfam" id="TIGR02400">
    <property type="entry name" value="trehalose_OtsA"/>
    <property type="match status" value="1"/>
</dbReference>
<evidence type="ECO:0000256" key="5">
    <source>
        <dbReference type="ARBA" id="ARBA00022679"/>
    </source>
</evidence>
<dbReference type="FunFam" id="3.40.50.2000:FF:000039">
    <property type="entry name" value="alpha,alpha-trehalose-phosphate synthase [UDP-forming] 1-like"/>
    <property type="match status" value="1"/>
</dbReference>
<feature type="compositionally biased region" description="Polar residues" evidence="6">
    <location>
        <begin position="859"/>
        <end position="873"/>
    </location>
</feature>
<dbReference type="Pfam" id="PF00982">
    <property type="entry name" value="Glyco_transf_20"/>
    <property type="match status" value="1"/>
</dbReference>
<dbReference type="InterPro" id="IPR036412">
    <property type="entry name" value="HAD-like_sf"/>
</dbReference>
<feature type="compositionally biased region" description="Polar residues" evidence="6">
    <location>
        <begin position="836"/>
        <end position="850"/>
    </location>
</feature>
<dbReference type="Pfam" id="PF02358">
    <property type="entry name" value="Trehalose_PPase"/>
    <property type="match status" value="1"/>
</dbReference>
<dbReference type="NCBIfam" id="NF011071">
    <property type="entry name" value="PRK14501.1"/>
    <property type="match status" value="1"/>
</dbReference>
<proteinExistence type="inferred from homology"/>
<evidence type="ECO:0000256" key="3">
    <source>
        <dbReference type="ARBA" id="ARBA00012538"/>
    </source>
</evidence>
<dbReference type="CDD" id="cd03788">
    <property type="entry name" value="GT20_TPS"/>
    <property type="match status" value="1"/>
</dbReference>
<comment type="similarity">
    <text evidence="2">In the C-terminal section; belongs to the trehalose phosphatase family.</text>
</comment>
<feature type="region of interest" description="Disordered" evidence="6">
    <location>
        <begin position="816"/>
        <end position="873"/>
    </location>
</feature>
<evidence type="ECO:0000256" key="1">
    <source>
        <dbReference type="ARBA" id="ARBA00005409"/>
    </source>
</evidence>
<sequence>MRGNKFGEFPTYHSDRVGRRVERLVTVRTIRKKNKENDVHLREDLDNSNDSSVEHCPEGINNEGCGQKDGKPVRQRLLVVANRLPVSAVRRGEDVWSLEISAGGLVSALLGVKEFEARWIGWAGVNVPDEVGQKALTKALAEKRCIPVFLDEEIVHQYYNGYCNNILWPLFHYLGLPQEDRLATTRSFQSQFDAYKKANQMFADVVNQHYEEGDVVWCHDYHLMFLPKCLKEYNSSMKVGWFLHTPFPSSEIHRTLPSRSELLRSVLAADLVGFHTYDYARHFVSACTRILGLEGTPEGVEDQGKLTRVAAFPIGIDSDRFKRALELPQVQEHIKELKERFSGRKVMLGVDRLDMIKGIPQKILAFEKFLEENPTWREKVVLLQIAVPTRTDVPEYQKLTSQVHEIVGRINGRFGTLTAVPIHHLDRSLDFHALCALYAVTDVALVTSLRDGMNLVSYEFVACQDAKKGVLILSEFAGAAQSLGAGAILVNPWNITEVANAIFQALEMKADEREKRHKHNFTHVTTHTAQEWAETFVSELNDTVVEAEIRTRETKPPFPNEHAIQGFMESKNRLIILGFNATLTEPVDTPGRRGDQIKEMDLKLHPELKEPLRALCNDSQTTIVVLSGSDRNVLDDNFGEFDMWLAAENGMFLGHTKGDWMTTMPEHLNMEWVDSVKHVFEYFTERTPRSHFELRETSLVWNYKYADIEFGRLQARDMLQHLWTGPISNASVDVVQGSRSVEVRAVGVTKGAAIDRILGEIVHSKSMTTPIDYVLCIGHFLGKHNKRPSTPQDEDVYTFFEPVLPTETFGITRTKAADGVKSPCERKSSFKLPANKNGQKPSNSRTQRPLPNSEKKAANHNSGSGRRQSAEKSSWNVLDLKVENYFSCAVGRPRTNARYSIGSSDDVVSFLKELANTMQSS</sequence>
<comment type="caution">
    <text evidence="7">The sequence shown here is derived from an EMBL/GenBank/DDBJ whole genome shotgun (WGS) entry which is preliminary data.</text>
</comment>
<dbReference type="PANTHER" id="PTHR10788:SF130">
    <property type="entry name" value="ALPHA,ALPHA-TREHALOSE-PHOSPHATE SYNTHASE [UDP-FORMING] 1"/>
    <property type="match status" value="1"/>
</dbReference>
<dbReference type="SUPFAM" id="SSF53756">
    <property type="entry name" value="UDP-Glycosyltransferase/glycogen phosphorylase"/>
    <property type="match status" value="1"/>
</dbReference>
<dbReference type="GO" id="GO:0005829">
    <property type="term" value="C:cytosol"/>
    <property type="evidence" value="ECO:0007669"/>
    <property type="project" value="TreeGrafter"/>
</dbReference>
<keyword evidence="4" id="KW-0328">Glycosyltransferase</keyword>